<sequence>MAQINSCLKRTFIGFNLFFAVSWGIENRSYGLICLYIMGAVTMLLGLLGAYGAYKEHKISLIVFLVCMVIGSLVMIRSGIPTAVFRPQVKSLLLQLHCCGLFSYTDWNDDIPSSCDCSSDLEEESDTCKLVLGMNRYPVSFLKQSKSIYSQPCFPILMHYVLLVADISLGVIFTLAALAVLGMILSSIMIHQLRYPNRSTAVLNVPTIFIPGPPKYQELQNDLPPPY</sequence>
<keyword evidence="2 5" id="KW-0812">Transmembrane</keyword>
<evidence type="ECO:0000256" key="1">
    <source>
        <dbReference type="ARBA" id="ARBA00004141"/>
    </source>
</evidence>
<keyword evidence="3 5" id="KW-1133">Transmembrane helix</keyword>
<keyword evidence="7" id="KW-1185">Reference proteome</keyword>
<feature type="transmembrane region" description="Helical" evidence="5">
    <location>
        <begin position="61"/>
        <end position="80"/>
    </location>
</feature>
<reference evidence="6" key="2">
    <citation type="submission" date="2025-08" db="UniProtKB">
        <authorList>
            <consortium name="Ensembl"/>
        </authorList>
    </citation>
    <scope>IDENTIFICATION</scope>
    <source>
        <strain evidence="6">Guanapo</strain>
    </source>
</reference>
<dbReference type="Bgee" id="ENSPREG00000005831">
    <property type="expression patterns" value="Expressed in caudal fin and 1 other cell type or tissue"/>
</dbReference>
<reference evidence="6" key="3">
    <citation type="submission" date="2025-09" db="UniProtKB">
        <authorList>
            <consortium name="Ensembl"/>
        </authorList>
    </citation>
    <scope>IDENTIFICATION</scope>
    <source>
        <strain evidence="6">Guanapo</strain>
    </source>
</reference>
<feature type="transmembrane region" description="Helical" evidence="5">
    <location>
        <begin position="167"/>
        <end position="190"/>
    </location>
</feature>
<organism evidence="6 7">
    <name type="scientific">Poecilia reticulata</name>
    <name type="common">Guppy</name>
    <name type="synonym">Acanthophacelus reticulatus</name>
    <dbReference type="NCBI Taxonomy" id="8081"/>
    <lineage>
        <taxon>Eukaryota</taxon>
        <taxon>Metazoa</taxon>
        <taxon>Chordata</taxon>
        <taxon>Craniata</taxon>
        <taxon>Vertebrata</taxon>
        <taxon>Euteleostomi</taxon>
        <taxon>Actinopterygii</taxon>
        <taxon>Neopterygii</taxon>
        <taxon>Teleostei</taxon>
        <taxon>Neoteleostei</taxon>
        <taxon>Acanthomorphata</taxon>
        <taxon>Ovalentaria</taxon>
        <taxon>Atherinomorphae</taxon>
        <taxon>Cyprinodontiformes</taxon>
        <taxon>Poeciliidae</taxon>
        <taxon>Poeciliinae</taxon>
        <taxon>Poecilia</taxon>
    </lineage>
</organism>
<comment type="subcellular location">
    <subcellularLocation>
        <location evidence="1">Membrane</location>
        <topology evidence="1">Multi-pass membrane protein</topology>
    </subcellularLocation>
</comment>
<dbReference type="Ensembl" id="ENSPRET00000008629.1">
    <property type="protein sequence ID" value="ENSPREP00000008531.1"/>
    <property type="gene ID" value="ENSPREG00000005831.1"/>
</dbReference>
<evidence type="ECO:0000313" key="6">
    <source>
        <dbReference type="Ensembl" id="ENSPREP00000008531.1"/>
    </source>
</evidence>
<dbReference type="Proteomes" id="UP000242638">
    <property type="component" value="Unassembled WGS sequence"/>
</dbReference>
<keyword evidence="4 5" id="KW-0472">Membrane</keyword>
<dbReference type="PRINTS" id="PR00259">
    <property type="entry name" value="TMFOUR"/>
</dbReference>
<reference evidence="7" key="1">
    <citation type="submission" date="2013-11" db="EMBL/GenBank/DDBJ databases">
        <title>The genomic landscape of the Guanapo guppy.</title>
        <authorList>
            <person name="Kuenstner A."/>
            <person name="Dreyer C."/>
        </authorList>
    </citation>
    <scope>NUCLEOTIDE SEQUENCE</scope>
    <source>
        <strain evidence="7">Guanapo</strain>
    </source>
</reference>
<feature type="transmembrane region" description="Helical" evidence="5">
    <location>
        <begin position="30"/>
        <end position="54"/>
    </location>
</feature>
<name>A0A3P9NG25_POERE</name>
<accession>A0A3P9NG25</accession>
<dbReference type="Pfam" id="PF00335">
    <property type="entry name" value="Tetraspanin"/>
    <property type="match status" value="1"/>
</dbReference>
<dbReference type="GO" id="GO:0016020">
    <property type="term" value="C:membrane"/>
    <property type="evidence" value="ECO:0007669"/>
    <property type="project" value="UniProtKB-SubCell"/>
</dbReference>
<dbReference type="Gene3D" id="1.10.1450.10">
    <property type="entry name" value="Tetraspanin"/>
    <property type="match status" value="1"/>
</dbReference>
<dbReference type="InterPro" id="IPR008952">
    <property type="entry name" value="Tetraspanin_EC2_sf"/>
</dbReference>
<dbReference type="SUPFAM" id="SSF48652">
    <property type="entry name" value="Tetraspanin"/>
    <property type="match status" value="1"/>
</dbReference>
<dbReference type="GeneTree" id="ENSGT00940000161376"/>
<evidence type="ECO:0000256" key="5">
    <source>
        <dbReference type="SAM" id="Phobius"/>
    </source>
</evidence>
<evidence type="ECO:0000256" key="3">
    <source>
        <dbReference type="ARBA" id="ARBA00022989"/>
    </source>
</evidence>
<feature type="transmembrane region" description="Helical" evidence="5">
    <location>
        <begin position="7"/>
        <end position="24"/>
    </location>
</feature>
<dbReference type="InterPro" id="IPR018499">
    <property type="entry name" value="Tetraspanin/Peripherin"/>
</dbReference>
<evidence type="ECO:0000256" key="4">
    <source>
        <dbReference type="ARBA" id="ARBA00023136"/>
    </source>
</evidence>
<dbReference type="OMA" id="IMIHQLR"/>
<dbReference type="AlphaFoldDB" id="A0A3P9NG25"/>
<evidence type="ECO:0000313" key="7">
    <source>
        <dbReference type="Proteomes" id="UP000242638"/>
    </source>
</evidence>
<protein>
    <submittedName>
        <fullName evidence="6">Uncharacterized protein</fullName>
    </submittedName>
</protein>
<evidence type="ECO:0000256" key="2">
    <source>
        <dbReference type="ARBA" id="ARBA00022692"/>
    </source>
</evidence>
<proteinExistence type="predicted"/>